<gene>
    <name evidence="2" type="ORF">SAMN05444159_3513</name>
</gene>
<feature type="chain" id="PRO_5012409793" description="DUF3108 domain-containing protein" evidence="1">
    <location>
        <begin position="42"/>
        <end position="292"/>
    </location>
</feature>
<evidence type="ECO:0008006" key="4">
    <source>
        <dbReference type="Google" id="ProtNLM"/>
    </source>
</evidence>
<feature type="signal peptide" evidence="1">
    <location>
        <begin position="1"/>
        <end position="41"/>
    </location>
</feature>
<protein>
    <recommendedName>
        <fullName evidence="4">DUF3108 domain-containing protein</fullName>
    </recommendedName>
</protein>
<dbReference type="AlphaFoldDB" id="A0A1M6T9T6"/>
<evidence type="ECO:0000256" key="1">
    <source>
        <dbReference type="SAM" id="SignalP"/>
    </source>
</evidence>
<reference evidence="2 3" key="1">
    <citation type="submission" date="2016-11" db="EMBL/GenBank/DDBJ databases">
        <authorList>
            <person name="Jaros S."/>
            <person name="Januszkiewicz K."/>
            <person name="Wedrychowicz H."/>
        </authorList>
    </citation>
    <scope>NUCLEOTIDE SEQUENCE [LARGE SCALE GENOMIC DNA]</scope>
    <source>
        <strain evidence="2 3">GAS499</strain>
    </source>
</reference>
<dbReference type="Pfam" id="PF11306">
    <property type="entry name" value="DUF3108"/>
    <property type="match status" value="1"/>
</dbReference>
<dbReference type="EMBL" id="LT670844">
    <property type="protein sequence ID" value="SHK53596.1"/>
    <property type="molecule type" value="Genomic_DNA"/>
</dbReference>
<proteinExistence type="predicted"/>
<organism evidence="2 3">
    <name type="scientific">Bradyrhizobium lablabi</name>
    <dbReference type="NCBI Taxonomy" id="722472"/>
    <lineage>
        <taxon>Bacteria</taxon>
        <taxon>Pseudomonadati</taxon>
        <taxon>Pseudomonadota</taxon>
        <taxon>Alphaproteobacteria</taxon>
        <taxon>Hyphomicrobiales</taxon>
        <taxon>Nitrobacteraceae</taxon>
        <taxon>Bradyrhizobium</taxon>
    </lineage>
</organism>
<accession>A0A1M6T9T6</accession>
<name>A0A1M6T9T6_9BRAD</name>
<sequence length="292" mass="31020">MITDKTISPRTALSVLRVFAALCAGTWVLLASLLASPAAFAQGRLEAQYEATLAGIPVGKGAWTIDISDDQFSASAFGGTSGLLKTFASGSGTGAAQGRVVNGFPVATNYSASTTTSKKTEAIHMVLANGTVKEYGIEPDPPVDPDRIPVTEAHRRGVFDPMTGSMLRVPGTSDPLSPEACRTGAAIFDGRMRYDLKLDFKRMETVKAEKGYRGPVVVCAVYFSPVSGYIPDRAVIKYLTAQRNIEIAFAPVAGTRLLVPFRMIIPTPLGTAMLEATQFVTQATPPRVAKTN</sequence>
<evidence type="ECO:0000313" key="3">
    <source>
        <dbReference type="Proteomes" id="UP000189935"/>
    </source>
</evidence>
<dbReference type="Proteomes" id="UP000189935">
    <property type="component" value="Chromosome I"/>
</dbReference>
<keyword evidence="1" id="KW-0732">Signal</keyword>
<evidence type="ECO:0000313" key="2">
    <source>
        <dbReference type="EMBL" id="SHK53596.1"/>
    </source>
</evidence>
<dbReference type="InterPro" id="IPR021457">
    <property type="entry name" value="DUF3108"/>
</dbReference>